<keyword evidence="1" id="KW-0472">Membrane</keyword>
<accession>A0A497JFX3</accession>
<evidence type="ECO:0000313" key="3">
    <source>
        <dbReference type="Proteomes" id="UP000278031"/>
    </source>
</evidence>
<feature type="transmembrane region" description="Helical" evidence="1">
    <location>
        <begin position="12"/>
        <end position="32"/>
    </location>
</feature>
<feature type="transmembrane region" description="Helical" evidence="1">
    <location>
        <begin position="64"/>
        <end position="82"/>
    </location>
</feature>
<gene>
    <name evidence="2" type="ORF">DRO04_02715</name>
</gene>
<organism evidence="2 3">
    <name type="scientific">Candidatus Iainarchaeum sp</name>
    <dbReference type="NCBI Taxonomy" id="3101447"/>
    <lineage>
        <taxon>Archaea</taxon>
        <taxon>Candidatus Iainarchaeota</taxon>
        <taxon>Candidatus Iainarchaeia</taxon>
        <taxon>Candidatus Iainarchaeales</taxon>
        <taxon>Candidatus Iainarchaeaceae</taxon>
        <taxon>Candidatus Iainarchaeum</taxon>
    </lineage>
</organism>
<dbReference type="AlphaFoldDB" id="A0A497JFX3"/>
<evidence type="ECO:0000313" key="2">
    <source>
        <dbReference type="EMBL" id="RLG69870.1"/>
    </source>
</evidence>
<reference evidence="2 3" key="1">
    <citation type="submission" date="2018-06" db="EMBL/GenBank/DDBJ databases">
        <title>Extensive metabolic versatility and redundancy in microbially diverse, dynamic hydrothermal sediments.</title>
        <authorList>
            <person name="Dombrowski N."/>
            <person name="Teske A."/>
            <person name="Baker B.J."/>
        </authorList>
    </citation>
    <scope>NUCLEOTIDE SEQUENCE [LARGE SCALE GENOMIC DNA]</scope>
    <source>
        <strain evidence="2">B51_G17</strain>
    </source>
</reference>
<proteinExistence type="predicted"/>
<keyword evidence="1" id="KW-1133">Transmembrane helix</keyword>
<name>A0A497JFX3_9ARCH</name>
<protein>
    <submittedName>
        <fullName evidence="2">Uncharacterized protein</fullName>
    </submittedName>
</protein>
<sequence>MKLKCLNRKGFVFTWLAILIFLFAVITAYIILDQPLKEVIFPMAQEDFNVSEEQINNLRTIWDLMPFVFAFALFIYGILAVTTREPHTGWI</sequence>
<evidence type="ECO:0000256" key="1">
    <source>
        <dbReference type="SAM" id="Phobius"/>
    </source>
</evidence>
<keyword evidence="1" id="KW-0812">Transmembrane</keyword>
<dbReference type="EMBL" id="QMWP01000101">
    <property type="protein sequence ID" value="RLG69870.1"/>
    <property type="molecule type" value="Genomic_DNA"/>
</dbReference>
<dbReference type="Proteomes" id="UP000278031">
    <property type="component" value="Unassembled WGS sequence"/>
</dbReference>
<comment type="caution">
    <text evidence="2">The sequence shown here is derived from an EMBL/GenBank/DDBJ whole genome shotgun (WGS) entry which is preliminary data.</text>
</comment>